<comment type="caution">
    <text evidence="1">The sequence shown here is derived from an EMBL/GenBank/DDBJ whole genome shotgun (WGS) entry which is preliminary data.</text>
</comment>
<dbReference type="Proteomes" id="UP000886520">
    <property type="component" value="Chromosome 8"/>
</dbReference>
<keyword evidence="2" id="KW-1185">Reference proteome</keyword>
<evidence type="ECO:0000313" key="1">
    <source>
        <dbReference type="EMBL" id="KAI5076567.1"/>
    </source>
</evidence>
<proteinExistence type="predicted"/>
<evidence type="ECO:0000313" key="2">
    <source>
        <dbReference type="Proteomes" id="UP000886520"/>
    </source>
</evidence>
<reference evidence="1" key="1">
    <citation type="submission" date="2021-01" db="EMBL/GenBank/DDBJ databases">
        <title>Adiantum capillus-veneris genome.</title>
        <authorList>
            <person name="Fang Y."/>
            <person name="Liao Q."/>
        </authorList>
    </citation>
    <scope>NUCLEOTIDE SEQUENCE</scope>
    <source>
        <strain evidence="1">H3</strain>
        <tissue evidence="1">Leaf</tissue>
    </source>
</reference>
<dbReference type="EMBL" id="JABFUD020000008">
    <property type="protein sequence ID" value="KAI5076567.1"/>
    <property type="molecule type" value="Genomic_DNA"/>
</dbReference>
<name>A0A9D4ZJX1_ADICA</name>
<accession>A0A9D4ZJX1</accession>
<gene>
    <name evidence="1" type="ORF">GOP47_0008632</name>
</gene>
<organism evidence="1 2">
    <name type="scientific">Adiantum capillus-veneris</name>
    <name type="common">Maidenhair fern</name>
    <dbReference type="NCBI Taxonomy" id="13818"/>
    <lineage>
        <taxon>Eukaryota</taxon>
        <taxon>Viridiplantae</taxon>
        <taxon>Streptophyta</taxon>
        <taxon>Embryophyta</taxon>
        <taxon>Tracheophyta</taxon>
        <taxon>Polypodiopsida</taxon>
        <taxon>Polypodiidae</taxon>
        <taxon>Polypodiales</taxon>
        <taxon>Pteridineae</taxon>
        <taxon>Pteridaceae</taxon>
        <taxon>Vittarioideae</taxon>
        <taxon>Adiantum</taxon>
    </lineage>
</organism>
<feature type="non-terminal residue" evidence="1">
    <location>
        <position position="1"/>
    </location>
</feature>
<sequence>SGHGCLCKARFTSRTGGFPSASRAPTVTLASQSGSLALSRMRFSAASLKLHVCLCPLSL</sequence>
<dbReference type="AlphaFoldDB" id="A0A9D4ZJX1"/>
<protein>
    <submittedName>
        <fullName evidence="1">Uncharacterized protein</fullName>
    </submittedName>
</protein>